<feature type="domain" description="C2H2-type" evidence="8">
    <location>
        <begin position="74"/>
        <end position="92"/>
    </location>
</feature>
<dbReference type="FunFam" id="3.30.160.60:FF:000032">
    <property type="entry name" value="Krueppel-like factor 4"/>
    <property type="match status" value="1"/>
</dbReference>
<keyword evidence="6" id="KW-0804">Transcription</keyword>
<evidence type="ECO:0000256" key="4">
    <source>
        <dbReference type="ARBA" id="ARBA00022833"/>
    </source>
</evidence>
<protein>
    <recommendedName>
        <fullName evidence="8">C2H2-type domain-containing protein</fullName>
    </recommendedName>
</protein>
<sequence>SHNEAKRDATFFCPVPGCGRTFTRSFNLKSNLAHMRSHDEDKPFVCPWPGCGKGFVRQHDCKKREQLHSNNRSFSCEPCGKMFARMDALNRH</sequence>
<keyword evidence="1" id="KW-0479">Metal-binding</keyword>
<dbReference type="SUPFAM" id="SSF57667">
    <property type="entry name" value="beta-beta-alpha zinc fingers"/>
    <property type="match status" value="1"/>
</dbReference>
<dbReference type="SMART" id="SM00355">
    <property type="entry name" value="ZnF_C2H2"/>
    <property type="match status" value="2"/>
</dbReference>
<keyword evidence="10" id="KW-1185">Reference proteome</keyword>
<dbReference type="Gene3D" id="3.30.160.60">
    <property type="entry name" value="Classic Zinc Finger"/>
    <property type="match status" value="3"/>
</dbReference>
<dbReference type="GO" id="GO:0008270">
    <property type="term" value="F:zinc ion binding"/>
    <property type="evidence" value="ECO:0007669"/>
    <property type="project" value="UniProtKB-KW"/>
</dbReference>
<keyword evidence="4" id="KW-0862">Zinc</keyword>
<dbReference type="OMA" id="MRITSAC"/>
<proteinExistence type="predicted"/>
<dbReference type="InterPro" id="IPR036236">
    <property type="entry name" value="Znf_C2H2_sf"/>
</dbReference>
<dbReference type="PANTHER" id="PTHR23235">
    <property type="entry name" value="KRUEPPEL-LIKE TRANSCRIPTION FACTOR"/>
    <property type="match status" value="1"/>
</dbReference>
<accession>A0A2H3E7D3</accession>
<dbReference type="PROSITE" id="PS50157">
    <property type="entry name" value="ZINC_FINGER_C2H2_2"/>
    <property type="match status" value="3"/>
</dbReference>
<dbReference type="AlphaFoldDB" id="A0A2H3E7D3"/>
<feature type="domain" description="C2H2-type" evidence="8">
    <location>
        <begin position="44"/>
        <end position="73"/>
    </location>
</feature>
<dbReference type="Proteomes" id="UP000217790">
    <property type="component" value="Unassembled WGS sequence"/>
</dbReference>
<evidence type="ECO:0000259" key="8">
    <source>
        <dbReference type="PROSITE" id="PS50157"/>
    </source>
</evidence>
<evidence type="ECO:0000256" key="7">
    <source>
        <dbReference type="PROSITE-ProRule" id="PRU00042"/>
    </source>
</evidence>
<reference evidence="10" key="1">
    <citation type="journal article" date="2017" name="Nat. Ecol. Evol.">
        <title>Genome expansion and lineage-specific genetic innovations in the forest pathogenic fungi Armillaria.</title>
        <authorList>
            <person name="Sipos G."/>
            <person name="Prasanna A.N."/>
            <person name="Walter M.C."/>
            <person name="O'Connor E."/>
            <person name="Balint B."/>
            <person name="Krizsan K."/>
            <person name="Kiss B."/>
            <person name="Hess J."/>
            <person name="Varga T."/>
            <person name="Slot J."/>
            <person name="Riley R."/>
            <person name="Boka B."/>
            <person name="Rigling D."/>
            <person name="Barry K."/>
            <person name="Lee J."/>
            <person name="Mihaltcheva S."/>
            <person name="LaButti K."/>
            <person name="Lipzen A."/>
            <person name="Waldron R."/>
            <person name="Moloney N.M."/>
            <person name="Sperisen C."/>
            <person name="Kredics L."/>
            <person name="Vagvoelgyi C."/>
            <person name="Patrignani A."/>
            <person name="Fitzpatrick D."/>
            <person name="Nagy I."/>
            <person name="Doyle S."/>
            <person name="Anderson J.B."/>
            <person name="Grigoriev I.V."/>
            <person name="Gueldener U."/>
            <person name="Muensterkoetter M."/>
            <person name="Nagy L.G."/>
        </authorList>
    </citation>
    <scope>NUCLEOTIDE SEQUENCE [LARGE SCALE GENOMIC DNA]</scope>
    <source>
        <strain evidence="10">Ar21-2</strain>
    </source>
</reference>
<keyword evidence="5" id="KW-0805">Transcription regulation</keyword>
<evidence type="ECO:0000313" key="10">
    <source>
        <dbReference type="Proteomes" id="UP000217790"/>
    </source>
</evidence>
<dbReference type="GO" id="GO:0000978">
    <property type="term" value="F:RNA polymerase II cis-regulatory region sequence-specific DNA binding"/>
    <property type="evidence" value="ECO:0007669"/>
    <property type="project" value="TreeGrafter"/>
</dbReference>
<dbReference type="InterPro" id="IPR013087">
    <property type="entry name" value="Znf_C2H2_type"/>
</dbReference>
<gene>
    <name evidence="9" type="ORF">ARMGADRAFT_869883</name>
</gene>
<evidence type="ECO:0000256" key="2">
    <source>
        <dbReference type="ARBA" id="ARBA00022737"/>
    </source>
</evidence>
<name>A0A2H3E7D3_ARMGA</name>
<dbReference type="GO" id="GO:0000981">
    <property type="term" value="F:DNA-binding transcription factor activity, RNA polymerase II-specific"/>
    <property type="evidence" value="ECO:0007669"/>
    <property type="project" value="TreeGrafter"/>
</dbReference>
<evidence type="ECO:0000256" key="5">
    <source>
        <dbReference type="ARBA" id="ARBA00023015"/>
    </source>
</evidence>
<dbReference type="EMBL" id="KZ293644">
    <property type="protein sequence ID" value="PBL03330.1"/>
    <property type="molecule type" value="Genomic_DNA"/>
</dbReference>
<feature type="domain" description="C2H2-type" evidence="8">
    <location>
        <begin position="11"/>
        <end position="43"/>
    </location>
</feature>
<evidence type="ECO:0000256" key="6">
    <source>
        <dbReference type="ARBA" id="ARBA00023163"/>
    </source>
</evidence>
<evidence type="ECO:0000313" key="9">
    <source>
        <dbReference type="EMBL" id="PBL03330.1"/>
    </source>
</evidence>
<dbReference type="PANTHER" id="PTHR23235:SF120">
    <property type="entry name" value="KRUPPEL-LIKE FACTOR 15"/>
    <property type="match status" value="1"/>
</dbReference>
<dbReference type="OrthoDB" id="4748970at2759"/>
<evidence type="ECO:0000256" key="3">
    <source>
        <dbReference type="ARBA" id="ARBA00022771"/>
    </source>
</evidence>
<evidence type="ECO:0000256" key="1">
    <source>
        <dbReference type="ARBA" id="ARBA00022723"/>
    </source>
</evidence>
<dbReference type="STRING" id="47427.A0A2H3E7D3"/>
<organism evidence="9 10">
    <name type="scientific">Armillaria gallica</name>
    <name type="common">Bulbous honey fungus</name>
    <name type="synonym">Armillaria bulbosa</name>
    <dbReference type="NCBI Taxonomy" id="47427"/>
    <lineage>
        <taxon>Eukaryota</taxon>
        <taxon>Fungi</taxon>
        <taxon>Dikarya</taxon>
        <taxon>Basidiomycota</taxon>
        <taxon>Agaricomycotina</taxon>
        <taxon>Agaricomycetes</taxon>
        <taxon>Agaricomycetidae</taxon>
        <taxon>Agaricales</taxon>
        <taxon>Marasmiineae</taxon>
        <taxon>Physalacriaceae</taxon>
        <taxon>Armillaria</taxon>
    </lineage>
</organism>
<dbReference type="InParanoid" id="A0A2H3E7D3"/>
<keyword evidence="2" id="KW-0677">Repeat</keyword>
<feature type="non-terminal residue" evidence="9">
    <location>
        <position position="92"/>
    </location>
</feature>
<keyword evidence="3 7" id="KW-0863">Zinc-finger</keyword>
<feature type="non-terminal residue" evidence="9">
    <location>
        <position position="1"/>
    </location>
</feature>